<organism evidence="4 5">
    <name type="scientific">Micromonospora tarensis</name>
    <dbReference type="NCBI Taxonomy" id="2806100"/>
    <lineage>
        <taxon>Bacteria</taxon>
        <taxon>Bacillati</taxon>
        <taxon>Actinomycetota</taxon>
        <taxon>Actinomycetes</taxon>
        <taxon>Micromonosporales</taxon>
        <taxon>Micromonosporaceae</taxon>
        <taxon>Micromonospora</taxon>
    </lineage>
</organism>
<evidence type="ECO:0000313" key="4">
    <source>
        <dbReference type="EMBL" id="MBM0273964.1"/>
    </source>
</evidence>
<evidence type="ECO:0000259" key="3">
    <source>
        <dbReference type="Pfam" id="PF01555"/>
    </source>
</evidence>
<keyword evidence="5" id="KW-1185">Reference proteome</keyword>
<dbReference type="PRINTS" id="PR00508">
    <property type="entry name" value="S21N4MTFRASE"/>
</dbReference>
<accession>A0ABS1Y987</accession>
<keyword evidence="1" id="KW-0489">Methyltransferase</keyword>
<reference evidence="4 5" key="1">
    <citation type="submission" date="2021-01" db="EMBL/GenBank/DDBJ databases">
        <title>Draft genome sequence of Micromonospora sp. strain STR1s_6.</title>
        <authorList>
            <person name="Karlyshev A."/>
            <person name="Jawad R."/>
        </authorList>
    </citation>
    <scope>NUCLEOTIDE SEQUENCE [LARGE SCALE GENOMIC DNA]</scope>
    <source>
        <strain evidence="4 5">STR1S-6</strain>
    </source>
</reference>
<dbReference type="SUPFAM" id="SSF53335">
    <property type="entry name" value="S-adenosyl-L-methionine-dependent methyltransferases"/>
    <property type="match status" value="1"/>
</dbReference>
<dbReference type="Gene3D" id="3.40.50.150">
    <property type="entry name" value="Vaccinia Virus protein VP39"/>
    <property type="match status" value="1"/>
</dbReference>
<dbReference type="InterPro" id="IPR029063">
    <property type="entry name" value="SAM-dependent_MTases_sf"/>
</dbReference>
<evidence type="ECO:0000256" key="1">
    <source>
        <dbReference type="ARBA" id="ARBA00022603"/>
    </source>
</evidence>
<dbReference type="Proteomes" id="UP000622245">
    <property type="component" value="Unassembled WGS sequence"/>
</dbReference>
<dbReference type="InterPro" id="IPR002941">
    <property type="entry name" value="DNA_methylase_N4/N6"/>
</dbReference>
<dbReference type="EMBL" id="JAEVHL010000001">
    <property type="protein sequence ID" value="MBM0273964.1"/>
    <property type="molecule type" value="Genomic_DNA"/>
</dbReference>
<proteinExistence type="predicted"/>
<comment type="caution">
    <text evidence="4">The sequence shown here is derived from an EMBL/GenBank/DDBJ whole genome shotgun (WGS) entry which is preliminary data.</text>
</comment>
<feature type="domain" description="DNA methylase N-4/N-6" evidence="3">
    <location>
        <begin position="42"/>
        <end position="121"/>
    </location>
</feature>
<dbReference type="Pfam" id="PF01555">
    <property type="entry name" value="N6_N4_Mtase"/>
    <property type="match status" value="1"/>
</dbReference>
<gene>
    <name evidence="4" type="ORF">JM949_00045</name>
</gene>
<protein>
    <submittedName>
        <fullName evidence="4">Site-specific DNA-methyltransferase</fullName>
    </submittedName>
</protein>
<keyword evidence="2" id="KW-0808">Transferase</keyword>
<evidence type="ECO:0000313" key="5">
    <source>
        <dbReference type="Proteomes" id="UP000622245"/>
    </source>
</evidence>
<dbReference type="InterPro" id="IPR001091">
    <property type="entry name" value="RM_Methyltransferase"/>
</dbReference>
<name>A0ABS1Y987_9ACTN</name>
<sequence>MGATARRRGATAYGSKYAATNTAEPRASAGNLKPLGHAHTAAHVRGRNPGDVWRIATRPYRGSHIAPFPIDLPLRAIAAGCPASGVVLDPFSGASTTGLAAMHLGRRYLGIDIAEQFHHEAITRLRPHLAQDTT</sequence>
<evidence type="ECO:0000256" key="2">
    <source>
        <dbReference type="ARBA" id="ARBA00022679"/>
    </source>
</evidence>